<keyword evidence="1" id="KW-1133">Transmembrane helix</keyword>
<sequence length="206" mass="23514">MPTYIVTAAGPENVNWKRVKMHDKFNLFVLPVITVLAVLGNLGVVSTVLVANTMSAYMALDFVWIYIYPSAIISKAKLILTHHIVVLFMTLSCVSINPEYAYNASWSLLVELNTACLVLSRFPQFKNNYKGKLLLVFFWITAILFRVILPPWLLWHFIVVAPQMHPTARLSLVACQSLLCCFNMYFVYQRMFRDRIPASKEGTKSS</sequence>
<evidence type="ECO:0000256" key="1">
    <source>
        <dbReference type="SAM" id="Phobius"/>
    </source>
</evidence>
<organism evidence="2">
    <name type="scientific">Polyblepharides amylifera</name>
    <dbReference type="NCBI Taxonomy" id="1486889"/>
    <lineage>
        <taxon>Eukaryota</taxon>
        <taxon>Viridiplantae</taxon>
        <taxon>Chlorophyta</taxon>
        <taxon>Pyramimonadophyceae</taxon>
        <taxon>Pyramimonadales</taxon>
        <taxon>Polyblepharidaceae</taxon>
        <taxon>Polyblepharides</taxon>
    </lineage>
</organism>
<dbReference type="EMBL" id="HBDV01000746">
    <property type="protein sequence ID" value="CAD8216203.1"/>
    <property type="molecule type" value="Transcribed_RNA"/>
</dbReference>
<dbReference type="AlphaFoldDB" id="A0A7R9SVG7"/>
<keyword evidence="1" id="KW-0812">Transmembrane</keyword>
<gene>
    <name evidence="2" type="ORF">PAMY1081_LOCUS477</name>
</gene>
<feature type="transmembrane region" description="Helical" evidence="1">
    <location>
        <begin position="25"/>
        <end position="43"/>
    </location>
</feature>
<feature type="transmembrane region" description="Helical" evidence="1">
    <location>
        <begin position="134"/>
        <end position="158"/>
    </location>
</feature>
<feature type="transmembrane region" description="Helical" evidence="1">
    <location>
        <begin position="170"/>
        <end position="188"/>
    </location>
</feature>
<accession>A0A7R9SVG7</accession>
<proteinExistence type="predicted"/>
<reference evidence="2" key="1">
    <citation type="submission" date="2021-01" db="EMBL/GenBank/DDBJ databases">
        <authorList>
            <person name="Corre E."/>
            <person name="Pelletier E."/>
            <person name="Niang G."/>
            <person name="Scheremetjew M."/>
            <person name="Finn R."/>
            <person name="Kale V."/>
            <person name="Holt S."/>
            <person name="Cochrane G."/>
            <person name="Meng A."/>
            <person name="Brown T."/>
            <person name="Cohen L."/>
        </authorList>
    </citation>
    <scope>NUCLEOTIDE SEQUENCE</scope>
    <source>
        <strain evidence="2">CCMP720</strain>
    </source>
</reference>
<evidence type="ECO:0000313" key="2">
    <source>
        <dbReference type="EMBL" id="CAD8216203.1"/>
    </source>
</evidence>
<name>A0A7R9SVG7_9CHLO</name>
<keyword evidence="1" id="KW-0472">Membrane</keyword>
<protein>
    <recommendedName>
        <fullName evidence="3">TLC domain-containing protein</fullName>
    </recommendedName>
</protein>
<evidence type="ECO:0008006" key="3">
    <source>
        <dbReference type="Google" id="ProtNLM"/>
    </source>
</evidence>